<name>A0A158KZK6_9BURK</name>
<keyword evidence="2" id="KW-1185">Reference proteome</keyword>
<dbReference type="EMBL" id="FCON02000233">
    <property type="protein sequence ID" value="SAL86547.1"/>
    <property type="molecule type" value="Genomic_DNA"/>
</dbReference>
<accession>A0A158KZK6</accession>
<reference evidence="1" key="1">
    <citation type="submission" date="2016-01" db="EMBL/GenBank/DDBJ databases">
        <authorList>
            <person name="Peeters C."/>
        </authorList>
    </citation>
    <scope>NUCLEOTIDE SEQUENCE [LARGE SCALE GENOMIC DNA]</scope>
    <source>
        <strain evidence="1">LMG 22940</strain>
    </source>
</reference>
<comment type="caution">
    <text evidence="1">The sequence shown here is derived from an EMBL/GenBank/DDBJ whole genome shotgun (WGS) entry which is preliminary data.</text>
</comment>
<dbReference type="Proteomes" id="UP000054770">
    <property type="component" value="Unassembled WGS sequence"/>
</dbReference>
<evidence type="ECO:0000313" key="1">
    <source>
        <dbReference type="EMBL" id="SAL86547.1"/>
    </source>
</evidence>
<protein>
    <submittedName>
        <fullName evidence="1">Uncharacterized protein</fullName>
    </submittedName>
</protein>
<dbReference type="AlphaFoldDB" id="A0A158KZK6"/>
<sequence>MAPSSLRLECLWRLQTTSLCKRVQIVLRCGPNEPALKCLRKILLPSRGLPTDILVDSVDHHRLSVRVEHVLALGIDVDESLSCAPLRDLFGTSYAIQTAPFFGLGSHFATQLMTEVDRALEEGTKVVDRSLCGFEVVPSRLDHIRQTLAILTRFAHQFENQKINETQGPQALEILRYFARLSLLKSGRG</sequence>
<organism evidence="1 2">
    <name type="scientific">Caballeronia choica</name>
    <dbReference type="NCBI Taxonomy" id="326476"/>
    <lineage>
        <taxon>Bacteria</taxon>
        <taxon>Pseudomonadati</taxon>
        <taxon>Pseudomonadota</taxon>
        <taxon>Betaproteobacteria</taxon>
        <taxon>Burkholderiales</taxon>
        <taxon>Burkholderiaceae</taxon>
        <taxon>Caballeronia</taxon>
    </lineage>
</organism>
<gene>
    <name evidence="1" type="ORF">AWB68_08065</name>
</gene>
<proteinExistence type="predicted"/>
<evidence type="ECO:0000313" key="2">
    <source>
        <dbReference type="Proteomes" id="UP000054770"/>
    </source>
</evidence>